<sequence length="188" mass="21448">MNYDTTSRTHGTWLKAADLRRLCALESTLRTNPGTLLHVHTENATAFIDSYNQTPLRTLYPDRVVVHQTSFAEIFQGTALEPWYMNTTTGEVKKRPGQQLANAARLVVLKKHGGTYFDLDYIVQKDLSKLPPNYLALQAHRSLRDVPELKGHIINNAFLRFEKPNHPFLERAIKGFVEVRATDKCTRS</sequence>
<dbReference type="InterPro" id="IPR029044">
    <property type="entry name" value="Nucleotide-diphossugar_trans"/>
</dbReference>
<dbReference type="GO" id="GO:0006688">
    <property type="term" value="P:glycosphingolipid biosynthetic process"/>
    <property type="evidence" value="ECO:0007669"/>
    <property type="project" value="TreeGrafter"/>
</dbReference>
<dbReference type="SUPFAM" id="SSF53448">
    <property type="entry name" value="Nucleotide-diphospho-sugar transferases"/>
    <property type="match status" value="1"/>
</dbReference>
<keyword evidence="2" id="KW-1185">Reference proteome</keyword>
<dbReference type="OrthoDB" id="409543at2759"/>
<proteinExistence type="predicted"/>
<dbReference type="PANTHER" id="PTHR12042:SF21">
    <property type="entry name" value="ALPHA1,4-GALACTOSYLTRANSFERASE 1-RELATED"/>
    <property type="match status" value="1"/>
</dbReference>
<accession>A0A150GHM7</accession>
<gene>
    <name evidence="1" type="ORF">GPECTOR_22g887</name>
</gene>
<dbReference type="GO" id="GO:0016758">
    <property type="term" value="F:hexosyltransferase activity"/>
    <property type="evidence" value="ECO:0007669"/>
    <property type="project" value="TreeGrafter"/>
</dbReference>
<comment type="caution">
    <text evidence="1">The sequence shown here is derived from an EMBL/GenBank/DDBJ whole genome shotgun (WGS) entry which is preliminary data.</text>
</comment>
<dbReference type="Gene3D" id="3.90.550.20">
    <property type="match status" value="1"/>
</dbReference>
<dbReference type="InterPro" id="IPR051981">
    <property type="entry name" value="Glycosyltransf_32"/>
</dbReference>
<evidence type="ECO:0008006" key="3">
    <source>
        <dbReference type="Google" id="ProtNLM"/>
    </source>
</evidence>
<name>A0A150GHM7_GONPE</name>
<dbReference type="InterPro" id="IPR007577">
    <property type="entry name" value="GlycoTrfase_DXD_sugar-bd_CS"/>
</dbReference>
<reference evidence="2" key="1">
    <citation type="journal article" date="2016" name="Nat. Commun.">
        <title>The Gonium pectorale genome demonstrates co-option of cell cycle regulation during the evolution of multicellularity.</title>
        <authorList>
            <person name="Hanschen E.R."/>
            <person name="Marriage T.N."/>
            <person name="Ferris P.J."/>
            <person name="Hamaji T."/>
            <person name="Toyoda A."/>
            <person name="Fujiyama A."/>
            <person name="Neme R."/>
            <person name="Noguchi H."/>
            <person name="Minakuchi Y."/>
            <person name="Suzuki M."/>
            <person name="Kawai-Toyooka H."/>
            <person name="Smith D.R."/>
            <person name="Sparks H."/>
            <person name="Anderson J."/>
            <person name="Bakaric R."/>
            <person name="Luria V."/>
            <person name="Karger A."/>
            <person name="Kirschner M.W."/>
            <person name="Durand P.M."/>
            <person name="Michod R.E."/>
            <person name="Nozaki H."/>
            <person name="Olson B.J."/>
        </authorList>
    </citation>
    <scope>NUCLEOTIDE SEQUENCE [LARGE SCALE GENOMIC DNA]</scope>
    <source>
        <strain evidence="2">NIES-2863</strain>
    </source>
</reference>
<dbReference type="STRING" id="33097.A0A150GHM7"/>
<protein>
    <recommendedName>
        <fullName evidence="3">Alpha 1,4-glycosyltransferase domain-containing protein</fullName>
    </recommendedName>
</protein>
<dbReference type="Pfam" id="PF04488">
    <property type="entry name" value="Gly_transf_sug"/>
    <property type="match status" value="1"/>
</dbReference>
<organism evidence="1 2">
    <name type="scientific">Gonium pectorale</name>
    <name type="common">Green alga</name>
    <dbReference type="NCBI Taxonomy" id="33097"/>
    <lineage>
        <taxon>Eukaryota</taxon>
        <taxon>Viridiplantae</taxon>
        <taxon>Chlorophyta</taxon>
        <taxon>core chlorophytes</taxon>
        <taxon>Chlorophyceae</taxon>
        <taxon>CS clade</taxon>
        <taxon>Chlamydomonadales</taxon>
        <taxon>Volvocaceae</taxon>
        <taxon>Gonium</taxon>
    </lineage>
</organism>
<dbReference type="EMBL" id="LSYV01000023">
    <property type="protein sequence ID" value="KXZ49293.1"/>
    <property type="molecule type" value="Genomic_DNA"/>
</dbReference>
<dbReference type="PANTHER" id="PTHR12042">
    <property type="entry name" value="LACTOSYLCERAMIDE 4-ALPHA-GALACTOSYLTRANSFERASE ALPHA- 1,4-GALACTOSYLTRANSFERASE"/>
    <property type="match status" value="1"/>
</dbReference>
<dbReference type="AlphaFoldDB" id="A0A150GHM7"/>
<dbReference type="Proteomes" id="UP000075714">
    <property type="component" value="Unassembled WGS sequence"/>
</dbReference>
<evidence type="ECO:0000313" key="1">
    <source>
        <dbReference type="EMBL" id="KXZ49293.1"/>
    </source>
</evidence>
<evidence type="ECO:0000313" key="2">
    <source>
        <dbReference type="Proteomes" id="UP000075714"/>
    </source>
</evidence>
<dbReference type="GO" id="GO:0016020">
    <property type="term" value="C:membrane"/>
    <property type="evidence" value="ECO:0007669"/>
    <property type="project" value="GOC"/>
</dbReference>